<sequence length="172" mass="18567">MRAVLALLALLAPLAAAACGISPTDVQDRGNAPTIRIPPPSKTIYLIRDGKLALEPADVGDDTVESLLGALFDASSQPLGDRETALRGFTYLRTKDSLNPVQRDEMQLPRTLTLTVYIRGEGTLSDLAKAQIVCTAQQDAAYEQVKIVRDNENRPPKDEGRYTCGDLRGATS</sequence>
<feature type="signal peptide" evidence="2">
    <location>
        <begin position="1"/>
        <end position="17"/>
    </location>
</feature>
<comment type="caution">
    <text evidence="3">The sequence shown here is derived from an EMBL/GenBank/DDBJ whole genome shotgun (WGS) entry which is preliminary data.</text>
</comment>
<evidence type="ECO:0008006" key="5">
    <source>
        <dbReference type="Google" id="ProtNLM"/>
    </source>
</evidence>
<evidence type="ECO:0000256" key="1">
    <source>
        <dbReference type="SAM" id="MobiDB-lite"/>
    </source>
</evidence>
<name>A0ABT0FMI5_9ACTN</name>
<feature type="chain" id="PRO_5045445745" description="GerMN domain-containing protein" evidence="2">
    <location>
        <begin position="18"/>
        <end position="172"/>
    </location>
</feature>
<feature type="compositionally biased region" description="Basic and acidic residues" evidence="1">
    <location>
        <begin position="152"/>
        <end position="161"/>
    </location>
</feature>
<dbReference type="PROSITE" id="PS51257">
    <property type="entry name" value="PROKAR_LIPOPROTEIN"/>
    <property type="match status" value="1"/>
</dbReference>
<evidence type="ECO:0000313" key="3">
    <source>
        <dbReference type="EMBL" id="MCK2213151.1"/>
    </source>
</evidence>
<accession>A0ABT0FMI5</accession>
<dbReference type="EMBL" id="JAKRKC020000001">
    <property type="protein sequence ID" value="MCK2213151.1"/>
    <property type="molecule type" value="Genomic_DNA"/>
</dbReference>
<dbReference type="Proteomes" id="UP001317259">
    <property type="component" value="Unassembled WGS sequence"/>
</dbReference>
<evidence type="ECO:0000313" key="4">
    <source>
        <dbReference type="Proteomes" id="UP001317259"/>
    </source>
</evidence>
<evidence type="ECO:0000256" key="2">
    <source>
        <dbReference type="SAM" id="SignalP"/>
    </source>
</evidence>
<gene>
    <name evidence="3" type="ORF">MF672_004970</name>
</gene>
<feature type="region of interest" description="Disordered" evidence="1">
    <location>
        <begin position="152"/>
        <end position="172"/>
    </location>
</feature>
<organism evidence="3 4">
    <name type="scientific">Actinomadura luzonensis</name>
    <dbReference type="NCBI Taxonomy" id="2805427"/>
    <lineage>
        <taxon>Bacteria</taxon>
        <taxon>Bacillati</taxon>
        <taxon>Actinomycetota</taxon>
        <taxon>Actinomycetes</taxon>
        <taxon>Streptosporangiales</taxon>
        <taxon>Thermomonosporaceae</taxon>
        <taxon>Actinomadura</taxon>
    </lineage>
</organism>
<keyword evidence="2" id="KW-0732">Signal</keyword>
<proteinExistence type="predicted"/>
<protein>
    <recommendedName>
        <fullName evidence="5">GerMN domain-containing protein</fullName>
    </recommendedName>
</protein>
<dbReference type="RefSeq" id="WP_242376477.1">
    <property type="nucleotide sequence ID" value="NZ_JAKRKC020000001.1"/>
</dbReference>
<reference evidence="3 4" key="1">
    <citation type="submission" date="2022-04" db="EMBL/GenBank/DDBJ databases">
        <title>Genome draft of Actinomadura sp. ATCC 31491.</title>
        <authorList>
            <person name="Shi X."/>
            <person name="Du Y."/>
        </authorList>
    </citation>
    <scope>NUCLEOTIDE SEQUENCE [LARGE SCALE GENOMIC DNA]</scope>
    <source>
        <strain evidence="3 4">ATCC 31491</strain>
    </source>
</reference>
<keyword evidence="4" id="KW-1185">Reference proteome</keyword>